<evidence type="ECO:0000313" key="5">
    <source>
        <dbReference type="Proteomes" id="UP000625804"/>
    </source>
</evidence>
<dbReference type="Pfam" id="PF07736">
    <property type="entry name" value="CM_1"/>
    <property type="match status" value="1"/>
</dbReference>
<organism evidence="4 5">
    <name type="scientific">Calidifontibacillus erzurumensis</name>
    <dbReference type="NCBI Taxonomy" id="2741433"/>
    <lineage>
        <taxon>Bacteria</taxon>
        <taxon>Bacillati</taxon>
        <taxon>Bacillota</taxon>
        <taxon>Bacilli</taxon>
        <taxon>Bacillales</taxon>
        <taxon>Bacillaceae</taxon>
        <taxon>Calidifontibacillus/Schinkia group</taxon>
        <taxon>Calidifontibacillus</taxon>
    </lineage>
</organism>
<accession>A0A8J8GEQ1</accession>
<feature type="binding site" evidence="2">
    <location>
        <position position="89"/>
    </location>
    <ligand>
        <name>prephenate</name>
        <dbReference type="ChEBI" id="CHEBI:29934"/>
    </ligand>
</feature>
<dbReference type="GO" id="GO:0046417">
    <property type="term" value="P:chorismate metabolic process"/>
    <property type="evidence" value="ECO:0007669"/>
    <property type="project" value="TreeGrafter"/>
</dbReference>
<evidence type="ECO:0000256" key="2">
    <source>
        <dbReference type="PIRSR" id="PIRSR005965-1"/>
    </source>
</evidence>
<evidence type="ECO:0000256" key="3">
    <source>
        <dbReference type="PROSITE-ProRule" id="PRU00514"/>
    </source>
</evidence>
<sequence>MIRGIRGAITVTKNDADEMIAKTKILLDEMIKKNNIEAENVAQVLISVTDDLDAVFPAKAMRLLEGWTYVPVMCMREVPVVNSLEKCIRVMMTVETEKKQNEIEHVYLEGAKVLRPDLFSQQ</sequence>
<dbReference type="GO" id="GO:0008652">
    <property type="term" value="P:amino acid biosynthetic process"/>
    <property type="evidence" value="ECO:0007669"/>
    <property type="project" value="UniProtKB-UniRule"/>
</dbReference>
<dbReference type="PIRSF" id="PIRSF005965">
    <property type="entry name" value="Chor_mut_AroH"/>
    <property type="match status" value="1"/>
</dbReference>
<dbReference type="AlphaFoldDB" id="A0A8J8GEQ1"/>
<dbReference type="Gene3D" id="3.30.1330.40">
    <property type="entry name" value="RutC-like"/>
    <property type="match status" value="1"/>
</dbReference>
<feature type="binding site" evidence="2">
    <location>
        <position position="107"/>
    </location>
    <ligand>
        <name>prephenate</name>
        <dbReference type="ChEBI" id="CHEBI:29934"/>
    </ligand>
</feature>
<feature type="binding site" evidence="2">
    <location>
        <position position="6"/>
    </location>
    <ligand>
        <name>prephenate</name>
        <dbReference type="ChEBI" id="CHEBI:29934"/>
    </ligand>
</feature>
<gene>
    <name evidence="4" type="primary">aroH</name>
    <name evidence="4" type="ORF">HR057_11055</name>
</gene>
<keyword evidence="2 3" id="KW-0028">Amino-acid biosynthesis</keyword>
<reference evidence="4" key="1">
    <citation type="submission" date="2020-06" db="EMBL/GenBank/DDBJ databases">
        <title>A novel thermopfilic bacterium from Erzurum, Turkey.</title>
        <authorList>
            <person name="Adiguzel A."/>
            <person name="Ay H."/>
            <person name="Baltaci M.O."/>
        </authorList>
    </citation>
    <scope>NUCLEOTIDE SEQUENCE</scope>
    <source>
        <strain evidence="4">P2</strain>
    </source>
</reference>
<dbReference type="NCBIfam" id="TIGR01796">
    <property type="entry name" value="CM_mono_aroH"/>
    <property type="match status" value="1"/>
</dbReference>
<dbReference type="SUPFAM" id="SSF55298">
    <property type="entry name" value="YjgF-like"/>
    <property type="match status" value="1"/>
</dbReference>
<dbReference type="InterPro" id="IPR008243">
    <property type="entry name" value="Chorismate_mutase_AroH"/>
</dbReference>
<dbReference type="EC" id="5.4.99.5" evidence="1 3"/>
<dbReference type="GO" id="GO:0004106">
    <property type="term" value="F:chorismate mutase activity"/>
    <property type="evidence" value="ECO:0007669"/>
    <property type="project" value="UniProtKB-UniRule"/>
</dbReference>
<evidence type="ECO:0000313" key="4">
    <source>
        <dbReference type="EMBL" id="NSL52292.1"/>
    </source>
</evidence>
<dbReference type="CDD" id="cd02185">
    <property type="entry name" value="AroH"/>
    <property type="match status" value="1"/>
</dbReference>
<protein>
    <recommendedName>
        <fullName evidence="1 3">chorismate mutase</fullName>
        <ecNumber evidence="1 3">5.4.99.5</ecNumber>
    </recommendedName>
</protein>
<dbReference type="PANTHER" id="PTHR21164:SF0">
    <property type="entry name" value="CHORISMATE MUTASE AROH"/>
    <property type="match status" value="1"/>
</dbReference>
<name>A0A8J8GEQ1_9BACI</name>
<comment type="catalytic activity">
    <reaction evidence="3">
        <text>chorismate = prephenate</text>
        <dbReference type="Rhea" id="RHEA:13897"/>
        <dbReference type="ChEBI" id="CHEBI:29748"/>
        <dbReference type="ChEBI" id="CHEBI:29934"/>
        <dbReference type="EC" id="5.4.99.5"/>
    </reaction>
</comment>
<keyword evidence="5" id="KW-1185">Reference proteome</keyword>
<dbReference type="PANTHER" id="PTHR21164">
    <property type="entry name" value="CHORISMATE MUTASE"/>
    <property type="match status" value="1"/>
</dbReference>
<comment type="caution">
    <text evidence="4">The sequence shown here is derived from an EMBL/GenBank/DDBJ whole genome shotgun (WGS) entry which is preliminary data.</text>
</comment>
<keyword evidence="3 4" id="KW-0413">Isomerase</keyword>
<dbReference type="RefSeq" id="WP_173731494.1">
    <property type="nucleotide sequence ID" value="NZ_JABTTE010000014.1"/>
</dbReference>
<dbReference type="PROSITE" id="PS51167">
    <property type="entry name" value="CHORISMATE_MUT_1"/>
    <property type="match status" value="1"/>
</dbReference>
<dbReference type="EMBL" id="JABTTE010000014">
    <property type="protein sequence ID" value="NSL52292.1"/>
    <property type="molecule type" value="Genomic_DNA"/>
</dbReference>
<dbReference type="InterPro" id="IPR035959">
    <property type="entry name" value="RutC-like_sf"/>
</dbReference>
<proteinExistence type="predicted"/>
<dbReference type="UniPathway" id="UPA00120">
    <property type="reaction ID" value="UER00203"/>
</dbReference>
<evidence type="ECO:0000256" key="1">
    <source>
        <dbReference type="NCBIfam" id="TIGR01796"/>
    </source>
</evidence>
<dbReference type="GO" id="GO:0009073">
    <property type="term" value="P:aromatic amino acid family biosynthetic process"/>
    <property type="evidence" value="ECO:0007669"/>
    <property type="project" value="UniProtKB-UniRule"/>
</dbReference>
<dbReference type="Proteomes" id="UP000625804">
    <property type="component" value="Unassembled WGS sequence"/>
</dbReference>
<keyword evidence="2 3" id="KW-0057">Aromatic amino acid biosynthesis</keyword>